<dbReference type="EMBL" id="JABFTP020000001">
    <property type="protein sequence ID" value="KAL3267057.1"/>
    <property type="molecule type" value="Genomic_DNA"/>
</dbReference>
<organism evidence="1 2">
    <name type="scientific">Cryptolaemus montrouzieri</name>
    <dbReference type="NCBI Taxonomy" id="559131"/>
    <lineage>
        <taxon>Eukaryota</taxon>
        <taxon>Metazoa</taxon>
        <taxon>Ecdysozoa</taxon>
        <taxon>Arthropoda</taxon>
        <taxon>Hexapoda</taxon>
        <taxon>Insecta</taxon>
        <taxon>Pterygota</taxon>
        <taxon>Neoptera</taxon>
        <taxon>Endopterygota</taxon>
        <taxon>Coleoptera</taxon>
        <taxon>Polyphaga</taxon>
        <taxon>Cucujiformia</taxon>
        <taxon>Coccinelloidea</taxon>
        <taxon>Coccinellidae</taxon>
        <taxon>Scymninae</taxon>
        <taxon>Scymnini</taxon>
        <taxon>Cryptolaemus</taxon>
    </lineage>
</organism>
<dbReference type="Proteomes" id="UP001516400">
    <property type="component" value="Unassembled WGS sequence"/>
</dbReference>
<evidence type="ECO:0000313" key="1">
    <source>
        <dbReference type="EMBL" id="KAL3267057.1"/>
    </source>
</evidence>
<protein>
    <submittedName>
        <fullName evidence="1">Uncharacterized protein</fullName>
    </submittedName>
</protein>
<accession>A0ABD2MLB5</accession>
<reference evidence="1 2" key="1">
    <citation type="journal article" date="2021" name="BMC Biol.">
        <title>Horizontally acquired antibacterial genes associated with adaptive radiation of ladybird beetles.</title>
        <authorList>
            <person name="Li H.S."/>
            <person name="Tang X.F."/>
            <person name="Huang Y.H."/>
            <person name="Xu Z.Y."/>
            <person name="Chen M.L."/>
            <person name="Du X.Y."/>
            <person name="Qiu B.Y."/>
            <person name="Chen P.T."/>
            <person name="Zhang W."/>
            <person name="Slipinski A."/>
            <person name="Escalona H.E."/>
            <person name="Waterhouse R.M."/>
            <person name="Zwick A."/>
            <person name="Pang H."/>
        </authorList>
    </citation>
    <scope>NUCLEOTIDE SEQUENCE [LARGE SCALE GENOMIC DNA]</scope>
    <source>
        <strain evidence="1">SYSU2018</strain>
    </source>
</reference>
<gene>
    <name evidence="1" type="ORF">HHI36_011198</name>
</gene>
<name>A0ABD2MLB5_9CUCU</name>
<dbReference type="AlphaFoldDB" id="A0ABD2MLB5"/>
<comment type="caution">
    <text evidence="1">The sequence shown here is derived from an EMBL/GenBank/DDBJ whole genome shotgun (WGS) entry which is preliminary data.</text>
</comment>
<keyword evidence="2" id="KW-1185">Reference proteome</keyword>
<evidence type="ECO:0000313" key="2">
    <source>
        <dbReference type="Proteomes" id="UP001516400"/>
    </source>
</evidence>
<proteinExistence type="predicted"/>
<sequence length="122" mass="14240">MYKLDSALNEYSFENVHKIGQDVNRVYSEILNISTNVINVNCPTVTVDVNKRNDGKFVDGDVVKAGEELKDLFWLKKNLKDEQLSDLYRMKKKEYKLLLDKTKKHFYSNEIYNSKNNLVGQS</sequence>